<evidence type="ECO:0000313" key="4">
    <source>
        <dbReference type="Proteomes" id="UP000256388"/>
    </source>
</evidence>
<comment type="caution">
    <text evidence="3">The sequence shown here is derived from an EMBL/GenBank/DDBJ whole genome shotgun (WGS) entry which is preliminary data.</text>
</comment>
<dbReference type="Gene3D" id="3.40.50.2300">
    <property type="match status" value="1"/>
</dbReference>
<evidence type="ECO:0000256" key="1">
    <source>
        <dbReference type="ARBA" id="ARBA00022679"/>
    </source>
</evidence>
<dbReference type="SUPFAM" id="SSF52794">
    <property type="entry name" value="PTS system IIB component-like"/>
    <property type="match status" value="1"/>
</dbReference>
<reference evidence="3 4" key="1">
    <citation type="submission" date="2018-08" db="EMBL/GenBank/DDBJ databases">
        <title>Genomic Encyclopedia of Type Strains, Phase IV (KMG-IV): sequencing the most valuable type-strain genomes for metagenomic binning, comparative biology and taxonomic classification.</title>
        <authorList>
            <person name="Goeker M."/>
        </authorList>
    </citation>
    <scope>NUCLEOTIDE SEQUENCE [LARGE SCALE GENOMIC DNA]</scope>
    <source>
        <strain evidence="3 4">DSM 23923</strain>
    </source>
</reference>
<protein>
    <submittedName>
        <fullName evidence="3">PTS system galactitol-specific IIB component</fullName>
    </submittedName>
</protein>
<organism evidence="3 4">
    <name type="scientific">Pelolinea submarina</name>
    <dbReference type="NCBI Taxonomy" id="913107"/>
    <lineage>
        <taxon>Bacteria</taxon>
        <taxon>Bacillati</taxon>
        <taxon>Chloroflexota</taxon>
        <taxon>Anaerolineae</taxon>
        <taxon>Anaerolineales</taxon>
        <taxon>Anaerolineaceae</taxon>
        <taxon>Pelolinea</taxon>
    </lineage>
</organism>
<feature type="domain" description="PTS EIIB type-2" evidence="2">
    <location>
        <begin position="5"/>
        <end position="95"/>
    </location>
</feature>
<keyword evidence="1" id="KW-0808">Transferase</keyword>
<evidence type="ECO:0000259" key="2">
    <source>
        <dbReference type="PROSITE" id="PS51099"/>
    </source>
</evidence>
<dbReference type="OrthoDB" id="6505030at2"/>
<sequence length="95" mass="10019">MDTPKRILVACGTAIATSTVVAKGIEEALKERGIQITTRQCKASEVRSLVDGADLIVTTTPVPSDLGVPVIQTLAFLTGIGKEEVIEQIITALKD</sequence>
<dbReference type="EMBL" id="QUMS01000001">
    <property type="protein sequence ID" value="REG11283.1"/>
    <property type="molecule type" value="Genomic_DNA"/>
</dbReference>
<keyword evidence="4" id="KW-1185">Reference proteome</keyword>
<dbReference type="CDD" id="cd05566">
    <property type="entry name" value="PTS_IIB_galactitol"/>
    <property type="match status" value="1"/>
</dbReference>
<dbReference type="GO" id="GO:0008982">
    <property type="term" value="F:protein-N(PI)-phosphohistidine-sugar phosphotransferase activity"/>
    <property type="evidence" value="ECO:0007669"/>
    <property type="project" value="InterPro"/>
</dbReference>
<gene>
    <name evidence="3" type="ORF">DFR64_1161</name>
</gene>
<dbReference type="Pfam" id="PF02302">
    <property type="entry name" value="PTS_IIB"/>
    <property type="match status" value="1"/>
</dbReference>
<dbReference type="AlphaFoldDB" id="A0A347ZS71"/>
<accession>A0A347ZS71</accession>
<dbReference type="PROSITE" id="PS51099">
    <property type="entry name" value="PTS_EIIB_TYPE_2"/>
    <property type="match status" value="1"/>
</dbReference>
<dbReference type="InterPro" id="IPR013011">
    <property type="entry name" value="PTS_EIIB_2"/>
</dbReference>
<dbReference type="InterPro" id="IPR003501">
    <property type="entry name" value="PTS_EIIB_2/3"/>
</dbReference>
<dbReference type="InterPro" id="IPR036095">
    <property type="entry name" value="PTS_EIIB-like_sf"/>
</dbReference>
<evidence type="ECO:0000313" key="3">
    <source>
        <dbReference type="EMBL" id="REG11283.1"/>
    </source>
</evidence>
<proteinExistence type="predicted"/>
<dbReference type="GO" id="GO:0009401">
    <property type="term" value="P:phosphoenolpyruvate-dependent sugar phosphotransferase system"/>
    <property type="evidence" value="ECO:0007669"/>
    <property type="project" value="InterPro"/>
</dbReference>
<name>A0A347ZS71_9CHLR</name>
<dbReference type="Proteomes" id="UP000256388">
    <property type="component" value="Unassembled WGS sequence"/>
</dbReference>
<dbReference type="RefSeq" id="WP_116224420.1">
    <property type="nucleotide sequence ID" value="NZ_AP018437.1"/>
</dbReference>